<gene>
    <name evidence="3" type="ORF">BLA60_06915</name>
</gene>
<evidence type="ECO:0000313" key="4">
    <source>
        <dbReference type="Proteomes" id="UP000185696"/>
    </source>
</evidence>
<reference evidence="3 4" key="1">
    <citation type="submission" date="2016-12" db="EMBL/GenBank/DDBJ databases">
        <title>The draft genome sequence of Actinophytocola xinjiangensis.</title>
        <authorList>
            <person name="Wang W."/>
            <person name="Yuan L."/>
        </authorList>
    </citation>
    <scope>NUCLEOTIDE SEQUENCE [LARGE SCALE GENOMIC DNA]</scope>
    <source>
        <strain evidence="3 4">CGMCC 4.4663</strain>
    </source>
</reference>
<organism evidence="3 4">
    <name type="scientific">Actinophytocola xinjiangensis</name>
    <dbReference type="NCBI Taxonomy" id="485602"/>
    <lineage>
        <taxon>Bacteria</taxon>
        <taxon>Bacillati</taxon>
        <taxon>Actinomycetota</taxon>
        <taxon>Actinomycetes</taxon>
        <taxon>Pseudonocardiales</taxon>
        <taxon>Pseudonocardiaceae</taxon>
    </lineage>
</organism>
<dbReference type="AlphaFoldDB" id="A0A7Z0WQB2"/>
<sequence length="109" mass="11583">MPQFAVLIYDKEIPFEEFPPEILAGHEAVEGKVDGAGAKIVTAYATQPSATARTVRGDKVSEGPFQSGKSQLTGVFVIEARDIDHAAEVAGFVPIMDGAVEVRPLLGEE</sequence>
<dbReference type="EMBL" id="MSIF01000002">
    <property type="protein sequence ID" value="OLF12973.1"/>
    <property type="molecule type" value="Genomic_DNA"/>
</dbReference>
<comment type="similarity">
    <text evidence="1">Belongs to the YciI family.</text>
</comment>
<dbReference type="OrthoDB" id="668782at2"/>
<evidence type="ECO:0000259" key="2">
    <source>
        <dbReference type="Pfam" id="PF03795"/>
    </source>
</evidence>
<dbReference type="Proteomes" id="UP000185696">
    <property type="component" value="Unassembled WGS sequence"/>
</dbReference>
<proteinExistence type="inferred from homology"/>
<accession>A0A7Z0WQB2</accession>
<dbReference type="InterPro" id="IPR005545">
    <property type="entry name" value="YCII"/>
</dbReference>
<feature type="domain" description="YCII-related" evidence="2">
    <location>
        <begin position="5"/>
        <end position="105"/>
    </location>
</feature>
<protein>
    <recommendedName>
        <fullName evidence="2">YCII-related domain-containing protein</fullName>
    </recommendedName>
</protein>
<dbReference type="Pfam" id="PF03795">
    <property type="entry name" value="YCII"/>
    <property type="match status" value="1"/>
</dbReference>
<comment type="caution">
    <text evidence="3">The sequence shown here is derived from an EMBL/GenBank/DDBJ whole genome shotgun (WGS) entry which is preliminary data.</text>
</comment>
<evidence type="ECO:0000256" key="1">
    <source>
        <dbReference type="ARBA" id="ARBA00007689"/>
    </source>
</evidence>
<keyword evidence="4" id="KW-1185">Reference proteome</keyword>
<evidence type="ECO:0000313" key="3">
    <source>
        <dbReference type="EMBL" id="OLF12973.1"/>
    </source>
</evidence>
<dbReference type="Gene3D" id="3.30.70.1060">
    <property type="entry name" value="Dimeric alpha+beta barrel"/>
    <property type="match status" value="1"/>
</dbReference>
<dbReference type="SUPFAM" id="SSF54909">
    <property type="entry name" value="Dimeric alpha+beta barrel"/>
    <property type="match status" value="1"/>
</dbReference>
<dbReference type="InterPro" id="IPR011008">
    <property type="entry name" value="Dimeric_a/b-barrel"/>
</dbReference>
<dbReference type="RefSeq" id="WP_075131882.1">
    <property type="nucleotide sequence ID" value="NZ_MSIF01000002.1"/>
</dbReference>
<name>A0A7Z0WQB2_9PSEU</name>